<dbReference type="EMBL" id="OD015439">
    <property type="protein sequence ID" value="CAD7417967.1"/>
    <property type="molecule type" value="Genomic_DNA"/>
</dbReference>
<gene>
    <name evidence="1" type="ORF">TPSB3V08_LOCUS12140</name>
</gene>
<dbReference type="AlphaFoldDB" id="A0A7R9HE95"/>
<reference evidence="1" key="1">
    <citation type="submission" date="2020-11" db="EMBL/GenBank/DDBJ databases">
        <authorList>
            <person name="Tran Van P."/>
        </authorList>
    </citation>
    <scope>NUCLEOTIDE SEQUENCE</scope>
</reference>
<protein>
    <submittedName>
        <fullName evidence="1">Uncharacterized protein</fullName>
    </submittedName>
</protein>
<evidence type="ECO:0000313" key="1">
    <source>
        <dbReference type="EMBL" id="CAD7417967.1"/>
    </source>
</evidence>
<accession>A0A7R9HE95</accession>
<proteinExistence type="predicted"/>
<organism evidence="1">
    <name type="scientific">Timema poppense</name>
    <name type="common">Walking stick</name>
    <dbReference type="NCBI Taxonomy" id="170557"/>
    <lineage>
        <taxon>Eukaryota</taxon>
        <taxon>Metazoa</taxon>
        <taxon>Ecdysozoa</taxon>
        <taxon>Arthropoda</taxon>
        <taxon>Hexapoda</taxon>
        <taxon>Insecta</taxon>
        <taxon>Pterygota</taxon>
        <taxon>Neoptera</taxon>
        <taxon>Polyneoptera</taxon>
        <taxon>Phasmatodea</taxon>
        <taxon>Timematodea</taxon>
        <taxon>Timematoidea</taxon>
        <taxon>Timematidae</taxon>
        <taxon>Timema</taxon>
    </lineage>
</organism>
<sequence>MDIINCGRGLKSMIERGLIEGGEGYRAVNCSSSRTLETYCIEILEEISTPQKKIKKKPTPRVSVEANDDFDRGVVRRAIYGIWGKNVGHTEKIINDDWAREMKMDASETQPFIKQQ</sequence>
<name>A0A7R9HE95_TIMPO</name>